<organism evidence="3 4">
    <name type="scientific">Hermetia illucens</name>
    <name type="common">Black soldier fly</name>
    <dbReference type="NCBI Taxonomy" id="343691"/>
    <lineage>
        <taxon>Eukaryota</taxon>
        <taxon>Metazoa</taxon>
        <taxon>Ecdysozoa</taxon>
        <taxon>Arthropoda</taxon>
        <taxon>Hexapoda</taxon>
        <taxon>Insecta</taxon>
        <taxon>Pterygota</taxon>
        <taxon>Neoptera</taxon>
        <taxon>Endopterygota</taxon>
        <taxon>Diptera</taxon>
        <taxon>Brachycera</taxon>
        <taxon>Stratiomyomorpha</taxon>
        <taxon>Stratiomyidae</taxon>
        <taxon>Hermetiinae</taxon>
        <taxon>Hermetia</taxon>
    </lineage>
</organism>
<accession>A0A7R8ULE6</accession>
<feature type="transmembrane region" description="Helical" evidence="1">
    <location>
        <begin position="46"/>
        <end position="70"/>
    </location>
</feature>
<evidence type="ECO:0000256" key="1">
    <source>
        <dbReference type="SAM" id="Phobius"/>
    </source>
</evidence>
<dbReference type="AlphaFoldDB" id="A0A7R8ULE6"/>
<proteinExistence type="predicted"/>
<keyword evidence="1" id="KW-0812">Transmembrane</keyword>
<reference evidence="3 4" key="1">
    <citation type="submission" date="2020-11" db="EMBL/GenBank/DDBJ databases">
        <authorList>
            <person name="Wallbank WR R."/>
            <person name="Pardo Diaz C."/>
            <person name="Kozak K."/>
            <person name="Martin S."/>
            <person name="Jiggins C."/>
            <person name="Moest M."/>
            <person name="Warren A I."/>
            <person name="Generalovic N T."/>
            <person name="Byers J.R.P. K."/>
            <person name="Montejo-Kovacevich G."/>
            <person name="Yen C E."/>
        </authorList>
    </citation>
    <scope>NUCLEOTIDE SEQUENCE [LARGE SCALE GENOMIC DNA]</scope>
</reference>
<dbReference type="OMA" id="HETANVT"/>
<name>A0A7R8ULE6_HERIL</name>
<evidence type="ECO:0000313" key="3">
    <source>
        <dbReference type="EMBL" id="CAD7082793.1"/>
    </source>
</evidence>
<dbReference type="EMBL" id="LR899010">
    <property type="protein sequence ID" value="CAD7082793.1"/>
    <property type="molecule type" value="Genomic_DNA"/>
</dbReference>
<keyword evidence="1" id="KW-0472">Membrane</keyword>
<dbReference type="InParanoid" id="A0A7R8ULE6"/>
<gene>
    <name evidence="3" type="ORF">HERILL_LOCUS5800</name>
</gene>
<dbReference type="FunCoup" id="A0A7R8ULE6">
    <property type="interactions" value="7"/>
</dbReference>
<keyword evidence="2" id="KW-0732">Signal</keyword>
<feature type="chain" id="PRO_5030815723" evidence="2">
    <location>
        <begin position="28"/>
        <end position="95"/>
    </location>
</feature>
<evidence type="ECO:0000313" key="4">
    <source>
        <dbReference type="Proteomes" id="UP000594454"/>
    </source>
</evidence>
<evidence type="ECO:0000256" key="2">
    <source>
        <dbReference type="SAM" id="SignalP"/>
    </source>
</evidence>
<feature type="signal peptide" evidence="2">
    <location>
        <begin position="1"/>
        <end position="27"/>
    </location>
</feature>
<dbReference type="PROSITE" id="PS51257">
    <property type="entry name" value="PROKAR_LIPOPROTEIN"/>
    <property type="match status" value="1"/>
</dbReference>
<protein>
    <submittedName>
        <fullName evidence="3">Uncharacterized protein</fullName>
    </submittedName>
</protein>
<dbReference type="Proteomes" id="UP000594454">
    <property type="component" value="Chromosome 2"/>
</dbReference>
<keyword evidence="1" id="KW-1133">Transmembrane helix</keyword>
<sequence length="95" mass="10745">MKLFKKGATYLAIVLVLIACFADEAEGRRRVLRGRRTITRQYFRPLAIPGWAIVILVAIAELLIGVIVYFGMRKYVLSATTETTNTYQPAHTEEV</sequence>
<keyword evidence="4" id="KW-1185">Reference proteome</keyword>